<dbReference type="HOGENOM" id="CLU_091421_1_0_1"/>
<dbReference type="AlphaFoldDB" id="W3X5B4"/>
<organism evidence="2 3">
    <name type="scientific">Pestalotiopsis fici (strain W106-1 / CGMCC3.15140)</name>
    <dbReference type="NCBI Taxonomy" id="1229662"/>
    <lineage>
        <taxon>Eukaryota</taxon>
        <taxon>Fungi</taxon>
        <taxon>Dikarya</taxon>
        <taxon>Ascomycota</taxon>
        <taxon>Pezizomycotina</taxon>
        <taxon>Sordariomycetes</taxon>
        <taxon>Xylariomycetidae</taxon>
        <taxon>Amphisphaeriales</taxon>
        <taxon>Sporocadaceae</taxon>
        <taxon>Pestalotiopsis</taxon>
    </lineage>
</organism>
<evidence type="ECO:0000313" key="2">
    <source>
        <dbReference type="EMBL" id="ETS80607.1"/>
    </source>
</evidence>
<feature type="chain" id="PRO_5004834632" evidence="1">
    <location>
        <begin position="17"/>
        <end position="144"/>
    </location>
</feature>
<feature type="signal peptide" evidence="1">
    <location>
        <begin position="1"/>
        <end position="16"/>
    </location>
</feature>
<dbReference type="RefSeq" id="XP_007834908.1">
    <property type="nucleotide sequence ID" value="XM_007836717.1"/>
</dbReference>
<reference evidence="3" key="1">
    <citation type="journal article" date="2015" name="BMC Genomics">
        <title>Genomic and transcriptomic analysis of the endophytic fungus Pestalotiopsis fici reveals its lifestyle and high potential for synthesis of natural products.</title>
        <authorList>
            <person name="Wang X."/>
            <person name="Zhang X."/>
            <person name="Liu L."/>
            <person name="Xiang M."/>
            <person name="Wang W."/>
            <person name="Sun X."/>
            <person name="Che Y."/>
            <person name="Guo L."/>
            <person name="Liu G."/>
            <person name="Guo L."/>
            <person name="Wang C."/>
            <person name="Yin W.B."/>
            <person name="Stadler M."/>
            <person name="Zhang X."/>
            <person name="Liu X."/>
        </authorList>
    </citation>
    <scope>NUCLEOTIDE SEQUENCE [LARGE SCALE GENOMIC DNA]</scope>
    <source>
        <strain evidence="3">W106-1 / CGMCC3.15140</strain>
    </source>
</reference>
<dbReference type="OrthoDB" id="5383526at2759"/>
<evidence type="ECO:0000313" key="3">
    <source>
        <dbReference type="Proteomes" id="UP000030651"/>
    </source>
</evidence>
<dbReference type="GeneID" id="19273149"/>
<sequence length="144" mass="14882">MQIPQILLGLAATAAAIDVYLFPGKGCKGNSGVCRGLNPGVCCPGGNGNDLGSVGFYGIPTAWRIDAKGHNGGQCANTIAQSFVSGTTWVCIDGSRYSGGSYVFWGKKRGEGESSDGAKLDAFLLEDGTELNIADLDENSISEL</sequence>
<dbReference type="EMBL" id="KI912113">
    <property type="protein sequence ID" value="ETS80607.1"/>
    <property type="molecule type" value="Genomic_DNA"/>
</dbReference>
<accession>W3X5B4</accession>
<dbReference type="InParanoid" id="W3X5B4"/>
<gene>
    <name evidence="2" type="ORF">PFICI_08136</name>
</gene>
<proteinExistence type="predicted"/>
<keyword evidence="3" id="KW-1185">Reference proteome</keyword>
<protein>
    <submittedName>
        <fullName evidence="2">Uncharacterized protein</fullName>
    </submittedName>
</protein>
<dbReference type="Proteomes" id="UP000030651">
    <property type="component" value="Unassembled WGS sequence"/>
</dbReference>
<dbReference type="KEGG" id="pfy:PFICI_08136"/>
<evidence type="ECO:0000256" key="1">
    <source>
        <dbReference type="SAM" id="SignalP"/>
    </source>
</evidence>
<keyword evidence="1" id="KW-0732">Signal</keyword>
<dbReference type="OMA" id="WRISAQS"/>
<name>W3X5B4_PESFW</name>